<dbReference type="AlphaFoldDB" id="A0A0U5GQH3"/>
<evidence type="ECO:0000313" key="2">
    <source>
        <dbReference type="EMBL" id="CEN59271.1"/>
    </source>
</evidence>
<accession>A0A0U5GQH3</accession>
<organism evidence="2 3">
    <name type="scientific">Aspergillus calidoustus</name>
    <dbReference type="NCBI Taxonomy" id="454130"/>
    <lineage>
        <taxon>Eukaryota</taxon>
        <taxon>Fungi</taxon>
        <taxon>Dikarya</taxon>
        <taxon>Ascomycota</taxon>
        <taxon>Pezizomycotina</taxon>
        <taxon>Eurotiomycetes</taxon>
        <taxon>Eurotiomycetidae</taxon>
        <taxon>Eurotiales</taxon>
        <taxon>Aspergillaceae</taxon>
        <taxon>Aspergillus</taxon>
        <taxon>Aspergillus subgen. Nidulantes</taxon>
    </lineage>
</organism>
<feature type="region of interest" description="Disordered" evidence="1">
    <location>
        <begin position="722"/>
        <end position="777"/>
    </location>
</feature>
<sequence length="777" mass="86626">MSDDDDSSYPRPAWDEQSFGPKLDLDALPDPPDTYNPIGYTKLLRFTSQRRPCKKDALRWKRFYFWGIKHEWGRTSIATMEIAFRKLLWYTAPHHQPRDWEDWDAMLGDAGPRTIDYTKIPWNRPNATLRAQGLLYTPVSRHFPTVPAPNAPRPTNFRRPANAPAHWSDAMVYQSEQIVRPTFNSAQAKPYRRRLDVTADSDDDGDDGLPATAVQPVLMGTGPHQGTVQEVKEAVERAIMKVAYSGLERHPDAAPRAPPREKTATTQADVLRSAICSTMANSHVRLREDELGQLFIDRGGVSWALKGRGPVYTNDSCVIDCIITAGKLLDAGSTNADRSDASWDTRMNGLQRTFIELSDANWDLCSPEAGAQMKGVLSHKIRQFVPQFGDQTPGAVPLLWKMVAEHLGQFALKLDQTSTPCGCSAAPGMSEIKQTCYVEPQFEREDATGVAMKTLFERIFQATQASRCGGCGENGDVQERSFYPLPLRMAVTLDPRVSIIDHTKDITFAYRPCGEVAAETYATYRWLGGIYHNGGGAYRVFWNDTKRGEADHGRISQYEPTLEGLIVSEELESPAPQHRVPPQWWHNKSVPLLFYERIMNPAEDLLKAAKKTIKGMLKDNALGVPTLVSHEPWHTAEHMRPSRLGYPWQPLAVAQPPDAQRFHLADAPYVPGQVQATAASPRASYAPHWNNEFTLPPLRSTNLLNAGWSDPFALQQQDHSVQLPPIQPSPNSTTRDSVGASRFSSAVYNPGLDSPAPGNEFTNEASGNVDEDVDMEM</sequence>
<protein>
    <submittedName>
        <fullName evidence="2">Uncharacterized protein</fullName>
    </submittedName>
</protein>
<dbReference type="EMBL" id="CDMC01000002">
    <property type="protein sequence ID" value="CEN59271.1"/>
    <property type="molecule type" value="Genomic_DNA"/>
</dbReference>
<keyword evidence="3" id="KW-1185">Reference proteome</keyword>
<dbReference type="OrthoDB" id="5431239at2759"/>
<evidence type="ECO:0000256" key="1">
    <source>
        <dbReference type="SAM" id="MobiDB-lite"/>
    </source>
</evidence>
<name>A0A0U5GQH3_ASPCI</name>
<evidence type="ECO:0000313" key="3">
    <source>
        <dbReference type="Proteomes" id="UP000054771"/>
    </source>
</evidence>
<gene>
    <name evidence="2" type="ORF">ASPCAL01723</name>
</gene>
<proteinExistence type="predicted"/>
<dbReference type="OMA" id="SHARLFW"/>
<dbReference type="STRING" id="454130.A0A0U5GQH3"/>
<dbReference type="Proteomes" id="UP000054771">
    <property type="component" value="Unassembled WGS sequence"/>
</dbReference>
<feature type="compositionally biased region" description="Polar residues" evidence="1">
    <location>
        <begin position="729"/>
        <end position="747"/>
    </location>
</feature>
<reference evidence="3" key="1">
    <citation type="journal article" date="2016" name="Genome Announc.">
        <title>Draft genome sequences of fungus Aspergillus calidoustus.</title>
        <authorList>
            <person name="Horn F."/>
            <person name="Linde J."/>
            <person name="Mattern D.J."/>
            <person name="Walther G."/>
            <person name="Guthke R."/>
            <person name="Scherlach K."/>
            <person name="Martin K."/>
            <person name="Brakhage A.A."/>
            <person name="Petzke L."/>
            <person name="Valiante V."/>
        </authorList>
    </citation>
    <scope>NUCLEOTIDE SEQUENCE [LARGE SCALE GENOMIC DNA]</scope>
    <source>
        <strain evidence="3">SF006504</strain>
    </source>
</reference>
<feature type="region of interest" description="Disordered" evidence="1">
    <location>
        <begin position="1"/>
        <end position="30"/>
    </location>
</feature>